<proteinExistence type="predicted"/>
<name>A0A1R2BNI0_9CILI</name>
<evidence type="ECO:0000256" key="4">
    <source>
        <dbReference type="PROSITE-ProRule" id="PRU00175"/>
    </source>
</evidence>
<dbReference type="SUPFAM" id="SSF57850">
    <property type="entry name" value="RING/U-box"/>
    <property type="match status" value="1"/>
</dbReference>
<evidence type="ECO:0000259" key="5">
    <source>
        <dbReference type="PROSITE" id="PS50089"/>
    </source>
</evidence>
<reference evidence="6 7" key="1">
    <citation type="submission" date="2016-11" db="EMBL/GenBank/DDBJ databases">
        <title>The macronuclear genome of Stentor coeruleus: a giant cell with tiny introns.</title>
        <authorList>
            <person name="Slabodnick M."/>
            <person name="Ruby J.G."/>
            <person name="Reiff S.B."/>
            <person name="Swart E.C."/>
            <person name="Gosai S."/>
            <person name="Prabakaran S."/>
            <person name="Witkowska E."/>
            <person name="Larue G.E."/>
            <person name="Fisher S."/>
            <person name="Freeman R.M."/>
            <person name="Gunawardena J."/>
            <person name="Chu W."/>
            <person name="Stover N.A."/>
            <person name="Gregory B.D."/>
            <person name="Nowacki M."/>
            <person name="Derisi J."/>
            <person name="Roy S.W."/>
            <person name="Marshall W.F."/>
            <person name="Sood P."/>
        </authorList>
    </citation>
    <scope>NUCLEOTIDE SEQUENCE [LARGE SCALE GENOMIC DNA]</scope>
    <source>
        <strain evidence="6">WM001</strain>
    </source>
</reference>
<dbReference type="GO" id="GO:0061630">
    <property type="term" value="F:ubiquitin protein ligase activity"/>
    <property type="evidence" value="ECO:0007669"/>
    <property type="project" value="TreeGrafter"/>
</dbReference>
<dbReference type="Proteomes" id="UP000187209">
    <property type="component" value="Unassembled WGS sequence"/>
</dbReference>
<dbReference type="PROSITE" id="PS50089">
    <property type="entry name" value="ZF_RING_2"/>
    <property type="match status" value="1"/>
</dbReference>
<dbReference type="Pfam" id="PF13920">
    <property type="entry name" value="zf-C3HC4_3"/>
    <property type="match status" value="1"/>
</dbReference>
<gene>
    <name evidence="6" type="ORF">SteCoe_21815</name>
</gene>
<dbReference type="AlphaFoldDB" id="A0A1R2BNI0"/>
<evidence type="ECO:0000256" key="2">
    <source>
        <dbReference type="ARBA" id="ARBA00022771"/>
    </source>
</evidence>
<sequence length="161" mass="18160">MGSILLGGFLLLFGISIVLLYKRIAEWLMNIFSPNPEPQESNQQRQQSSIKKHLKTFHSSLFLSRISSTFYKTVKKRPQKVPQKEAENNNSVKECLICCADESDGVIMPCGHSGICYNCGLKLLEDGKDCHICRKKIESILKVDKKESKVIIATEVENEQG</sequence>
<dbReference type="Gene3D" id="3.30.40.10">
    <property type="entry name" value="Zinc/RING finger domain, C3HC4 (zinc finger)"/>
    <property type="match status" value="1"/>
</dbReference>
<dbReference type="GO" id="GO:0008270">
    <property type="term" value="F:zinc ion binding"/>
    <property type="evidence" value="ECO:0007669"/>
    <property type="project" value="UniProtKB-KW"/>
</dbReference>
<keyword evidence="3" id="KW-0862">Zinc</keyword>
<dbReference type="PANTHER" id="PTHR46858">
    <property type="entry name" value="OS05G0521000 PROTEIN"/>
    <property type="match status" value="1"/>
</dbReference>
<organism evidence="6 7">
    <name type="scientific">Stentor coeruleus</name>
    <dbReference type="NCBI Taxonomy" id="5963"/>
    <lineage>
        <taxon>Eukaryota</taxon>
        <taxon>Sar</taxon>
        <taxon>Alveolata</taxon>
        <taxon>Ciliophora</taxon>
        <taxon>Postciliodesmatophora</taxon>
        <taxon>Heterotrichea</taxon>
        <taxon>Heterotrichida</taxon>
        <taxon>Stentoridae</taxon>
        <taxon>Stentor</taxon>
    </lineage>
</organism>
<keyword evidence="1" id="KW-0479">Metal-binding</keyword>
<dbReference type="GO" id="GO:0016567">
    <property type="term" value="P:protein ubiquitination"/>
    <property type="evidence" value="ECO:0007669"/>
    <property type="project" value="TreeGrafter"/>
</dbReference>
<evidence type="ECO:0000256" key="3">
    <source>
        <dbReference type="ARBA" id="ARBA00022833"/>
    </source>
</evidence>
<comment type="caution">
    <text evidence="6">The sequence shown here is derived from an EMBL/GenBank/DDBJ whole genome shotgun (WGS) entry which is preliminary data.</text>
</comment>
<dbReference type="EMBL" id="MPUH01000524">
    <property type="protein sequence ID" value="OMJ78383.1"/>
    <property type="molecule type" value="Genomic_DNA"/>
</dbReference>
<protein>
    <recommendedName>
        <fullName evidence="5">RING-type domain-containing protein</fullName>
    </recommendedName>
</protein>
<accession>A0A1R2BNI0</accession>
<dbReference type="InterPro" id="IPR001841">
    <property type="entry name" value="Znf_RING"/>
</dbReference>
<feature type="domain" description="RING-type" evidence="5">
    <location>
        <begin position="95"/>
        <end position="134"/>
    </location>
</feature>
<evidence type="ECO:0000313" key="6">
    <source>
        <dbReference type="EMBL" id="OMJ78383.1"/>
    </source>
</evidence>
<evidence type="ECO:0000256" key="1">
    <source>
        <dbReference type="ARBA" id="ARBA00022723"/>
    </source>
</evidence>
<dbReference type="InterPro" id="IPR013083">
    <property type="entry name" value="Znf_RING/FYVE/PHD"/>
</dbReference>
<keyword evidence="2 4" id="KW-0863">Zinc-finger</keyword>
<evidence type="ECO:0000313" key="7">
    <source>
        <dbReference type="Proteomes" id="UP000187209"/>
    </source>
</evidence>
<keyword evidence="7" id="KW-1185">Reference proteome</keyword>
<dbReference type="OrthoDB" id="312892at2759"/>
<dbReference type="PANTHER" id="PTHR46858:SF5">
    <property type="entry name" value="E3 UBIQUITIN-PROTEIN LIGASE APD1-RELATED"/>
    <property type="match status" value="1"/>
</dbReference>